<gene>
    <name evidence="1" type="ORF">B2M20_17345</name>
</gene>
<evidence type="ECO:0000313" key="1">
    <source>
        <dbReference type="EMBL" id="OPH81488.1"/>
    </source>
</evidence>
<protein>
    <submittedName>
        <fullName evidence="1">Uncharacterized protein</fullName>
    </submittedName>
</protein>
<proteinExistence type="predicted"/>
<dbReference type="Proteomes" id="UP000189940">
    <property type="component" value="Unassembled WGS sequence"/>
</dbReference>
<reference evidence="1 2" key="1">
    <citation type="submission" date="2017-02" db="EMBL/GenBank/DDBJ databases">
        <title>Genome sequence of the nitrite-oxidizing bacterium Nitrobacter vulgaris strain Ab1.</title>
        <authorList>
            <person name="Mellbye B.L."/>
            <person name="Davis E.W."/>
            <person name="Spieck E."/>
            <person name="Chang J.H."/>
            <person name="Bottomley P.J."/>
            <person name="Sayavedra-Soto L.A."/>
        </authorList>
    </citation>
    <scope>NUCLEOTIDE SEQUENCE [LARGE SCALE GENOMIC DNA]</scope>
    <source>
        <strain evidence="1 2">Ab1</strain>
    </source>
</reference>
<sequence>NQFAYFNIPGWWDDTCCGEIDVTVTLKDGTVLSTRDNVKSATDERIANCCNAKQALQSHLNGLCLGARPRRPSGSCRWGAKANT</sequence>
<dbReference type="OrthoDB" id="336698at2"/>
<feature type="non-terminal residue" evidence="1">
    <location>
        <position position="1"/>
    </location>
</feature>
<keyword evidence="2" id="KW-1185">Reference proteome</keyword>
<name>A0A1V4HU28_NITVU</name>
<dbReference type="STRING" id="29421.B2M20_17345"/>
<organism evidence="1 2">
    <name type="scientific">Nitrobacter vulgaris</name>
    <dbReference type="NCBI Taxonomy" id="29421"/>
    <lineage>
        <taxon>Bacteria</taxon>
        <taxon>Pseudomonadati</taxon>
        <taxon>Pseudomonadota</taxon>
        <taxon>Alphaproteobacteria</taxon>
        <taxon>Hyphomicrobiales</taxon>
        <taxon>Nitrobacteraceae</taxon>
        <taxon>Nitrobacter</taxon>
    </lineage>
</organism>
<dbReference type="RefSeq" id="WP_139372944.1">
    <property type="nucleotide sequence ID" value="NZ_MWPQ01000061.1"/>
</dbReference>
<evidence type="ECO:0000313" key="2">
    <source>
        <dbReference type="Proteomes" id="UP000189940"/>
    </source>
</evidence>
<dbReference type="AlphaFoldDB" id="A0A1V4HU28"/>
<comment type="caution">
    <text evidence="1">The sequence shown here is derived from an EMBL/GenBank/DDBJ whole genome shotgun (WGS) entry which is preliminary data.</text>
</comment>
<dbReference type="EMBL" id="MWPQ01000061">
    <property type="protein sequence ID" value="OPH81488.1"/>
    <property type="molecule type" value="Genomic_DNA"/>
</dbReference>
<accession>A0A1V4HU28</accession>